<comment type="caution">
    <text evidence="13">The sequence shown here is derived from an EMBL/GenBank/DDBJ whole genome shotgun (WGS) entry which is preliminary data.</text>
</comment>
<dbReference type="InterPro" id="IPR000500">
    <property type="entry name" value="Connexin"/>
</dbReference>
<dbReference type="GO" id="GO:0005243">
    <property type="term" value="F:gap junction channel activity"/>
    <property type="evidence" value="ECO:0007669"/>
    <property type="project" value="TreeGrafter"/>
</dbReference>
<evidence type="ECO:0000256" key="4">
    <source>
        <dbReference type="ARBA" id="ARBA00022692"/>
    </source>
</evidence>
<keyword evidence="5 9" id="KW-0303">Gap junction</keyword>
<dbReference type="EMBL" id="QXTE01000016">
    <property type="protein sequence ID" value="TFK13328.1"/>
    <property type="molecule type" value="Genomic_DNA"/>
</dbReference>
<protein>
    <recommendedName>
        <fullName evidence="9">Gap junction protein</fullName>
    </recommendedName>
</protein>
<dbReference type="InterPro" id="IPR017990">
    <property type="entry name" value="Connexin_CS"/>
</dbReference>
<dbReference type="GO" id="GO:0005922">
    <property type="term" value="C:connexin complex"/>
    <property type="evidence" value="ECO:0007669"/>
    <property type="project" value="InterPro"/>
</dbReference>
<organism evidence="13 14">
    <name type="scientific">Platysternon megacephalum</name>
    <name type="common">big-headed turtle</name>
    <dbReference type="NCBI Taxonomy" id="55544"/>
    <lineage>
        <taxon>Eukaryota</taxon>
        <taxon>Metazoa</taxon>
        <taxon>Chordata</taxon>
        <taxon>Craniata</taxon>
        <taxon>Vertebrata</taxon>
        <taxon>Euteleostomi</taxon>
        <taxon>Archelosauria</taxon>
        <taxon>Testudinata</taxon>
        <taxon>Testudines</taxon>
        <taxon>Cryptodira</taxon>
        <taxon>Durocryptodira</taxon>
        <taxon>Testudinoidea</taxon>
        <taxon>Platysternidae</taxon>
        <taxon>Platysternon</taxon>
    </lineage>
</organism>
<evidence type="ECO:0000256" key="3">
    <source>
        <dbReference type="ARBA" id="ARBA00022475"/>
    </source>
</evidence>
<dbReference type="InterPro" id="IPR019570">
    <property type="entry name" value="Connexin_CCC"/>
</dbReference>
<dbReference type="PROSITE" id="PS00407">
    <property type="entry name" value="CONNEXINS_1"/>
    <property type="match status" value="1"/>
</dbReference>
<accession>A0A4D9F1X5</accession>
<comment type="subcellular location">
    <subcellularLocation>
        <location evidence="1">Cell junction</location>
        <location evidence="1">Gap junction</location>
    </subcellularLocation>
    <subcellularLocation>
        <location evidence="2 9">Cell membrane</location>
        <topology evidence="2 9">Multi-pass membrane protein</topology>
    </subcellularLocation>
</comment>
<dbReference type="InterPro" id="IPR013092">
    <property type="entry name" value="Connexin_N"/>
</dbReference>
<evidence type="ECO:0000256" key="9">
    <source>
        <dbReference type="RuleBase" id="RU000630"/>
    </source>
</evidence>
<evidence type="ECO:0000256" key="8">
    <source>
        <dbReference type="ARBA" id="ARBA00023136"/>
    </source>
</evidence>
<evidence type="ECO:0000256" key="2">
    <source>
        <dbReference type="ARBA" id="ARBA00004651"/>
    </source>
</evidence>
<feature type="domain" description="Connexin N-terminal" evidence="11">
    <location>
        <begin position="42"/>
        <end position="75"/>
    </location>
</feature>
<evidence type="ECO:0000259" key="12">
    <source>
        <dbReference type="SMART" id="SM01089"/>
    </source>
</evidence>
<evidence type="ECO:0000256" key="10">
    <source>
        <dbReference type="SAM" id="Phobius"/>
    </source>
</evidence>
<keyword evidence="8 10" id="KW-0472">Membrane</keyword>
<evidence type="ECO:0000259" key="11">
    <source>
        <dbReference type="SMART" id="SM00037"/>
    </source>
</evidence>
<proteinExistence type="inferred from homology"/>
<evidence type="ECO:0000256" key="1">
    <source>
        <dbReference type="ARBA" id="ARBA00004610"/>
    </source>
</evidence>
<evidence type="ECO:0000256" key="7">
    <source>
        <dbReference type="ARBA" id="ARBA00022989"/>
    </source>
</evidence>
<reference evidence="13 14" key="2">
    <citation type="submission" date="2019-04" db="EMBL/GenBank/DDBJ databases">
        <title>The genome sequence of big-headed turtle.</title>
        <authorList>
            <person name="Gong S."/>
        </authorList>
    </citation>
    <scope>NUCLEOTIDE SEQUENCE [LARGE SCALE GENOMIC DNA]</scope>
    <source>
        <strain evidence="13">DO16091913</strain>
        <tissue evidence="13">Muscle</tissue>
    </source>
</reference>
<dbReference type="PANTHER" id="PTHR11984">
    <property type="entry name" value="CONNEXIN"/>
    <property type="match status" value="1"/>
</dbReference>
<dbReference type="SMART" id="SM01089">
    <property type="entry name" value="Connexin_CCC"/>
    <property type="match status" value="1"/>
</dbReference>
<dbReference type="Pfam" id="PF00029">
    <property type="entry name" value="Connexin"/>
    <property type="match status" value="1"/>
</dbReference>
<dbReference type="InterPro" id="IPR038359">
    <property type="entry name" value="Connexin_N_sf"/>
</dbReference>
<feature type="transmembrane region" description="Helical" evidence="10">
    <location>
        <begin position="77"/>
        <end position="97"/>
    </location>
</feature>
<keyword evidence="14" id="KW-1185">Reference proteome</keyword>
<evidence type="ECO:0000256" key="6">
    <source>
        <dbReference type="ARBA" id="ARBA00022949"/>
    </source>
</evidence>
<name>A0A4D9F1X5_9SAUR</name>
<sequence length="281" mass="32104">MNWGVFEGLLSGVNKYSTAFGRIWLSLVFIFRVLVYVVAAERVWSDDHKDFDCNTRQPGCSNVCFDHFFPVSHIRLWALQLILVTCPSLLVVMHVAYREAREQKHREAEGENCRRLYPDPGKKRGGLWWTYLLSLVFKAAVDVTFLYIFHRFYENYTLPSVVKCEIPPCPNIVDCFISRPTEKNIFTLFMVVTACLCILLSVVEACYLVGKRCRESLLARSESSRRETRQFRSVVHNKDCSLSHGEQDSLEPGGQVFHAADCKLVTAPNTASSQIGEYVLS</sequence>
<evidence type="ECO:0000313" key="14">
    <source>
        <dbReference type="Proteomes" id="UP000297703"/>
    </source>
</evidence>
<keyword evidence="4 9" id="KW-0812">Transmembrane</keyword>
<dbReference type="STRING" id="55544.A0A4D9F1X5"/>
<dbReference type="PRINTS" id="PR00206">
    <property type="entry name" value="CONNEXIN"/>
</dbReference>
<gene>
    <name evidence="13" type="ORF">DR999_PMT03281</name>
</gene>
<dbReference type="OrthoDB" id="9441654at2759"/>
<dbReference type="Gene3D" id="1.20.1440.80">
    <property type="entry name" value="Gap junction channel protein cysteine-rich domain"/>
    <property type="match status" value="1"/>
</dbReference>
<dbReference type="PANTHER" id="PTHR11984:SF29">
    <property type="entry name" value="GAP JUNCTION BETA-5 PROTEIN"/>
    <property type="match status" value="1"/>
</dbReference>
<dbReference type="AlphaFoldDB" id="A0A4D9F1X5"/>
<dbReference type="SMART" id="SM00037">
    <property type="entry name" value="CNX"/>
    <property type="match status" value="1"/>
</dbReference>
<feature type="transmembrane region" description="Helical" evidence="10">
    <location>
        <begin position="185"/>
        <end position="210"/>
    </location>
</feature>
<feature type="transmembrane region" description="Helical" evidence="10">
    <location>
        <begin position="128"/>
        <end position="149"/>
    </location>
</feature>
<reference evidence="13 14" key="1">
    <citation type="submission" date="2019-04" db="EMBL/GenBank/DDBJ databases">
        <title>Draft genome of the big-headed turtle Platysternon megacephalum.</title>
        <authorList>
            <person name="Gong S."/>
        </authorList>
    </citation>
    <scope>NUCLEOTIDE SEQUENCE [LARGE SCALE GENOMIC DNA]</scope>
    <source>
        <strain evidence="13">DO16091913</strain>
        <tissue evidence="13">Muscle</tissue>
    </source>
</reference>
<dbReference type="Proteomes" id="UP000297703">
    <property type="component" value="Unassembled WGS sequence"/>
</dbReference>
<evidence type="ECO:0000313" key="13">
    <source>
        <dbReference type="EMBL" id="TFK13328.1"/>
    </source>
</evidence>
<comment type="function">
    <text evidence="9">One gap junction consists of a cluster of closely packed pairs of transmembrane channels, the connexons, through which materials of low MW diffuse from one cell to a neighboring cell.</text>
</comment>
<keyword evidence="7 10" id="KW-1133">Transmembrane helix</keyword>
<keyword evidence="6" id="KW-0965">Cell junction</keyword>
<dbReference type="PROSITE" id="PS00408">
    <property type="entry name" value="CONNEXINS_2"/>
    <property type="match status" value="1"/>
</dbReference>
<comment type="similarity">
    <text evidence="9">Belongs to the connexin family.</text>
</comment>
<feature type="transmembrane region" description="Helical" evidence="10">
    <location>
        <begin position="20"/>
        <end position="39"/>
    </location>
</feature>
<dbReference type="GO" id="GO:0007267">
    <property type="term" value="P:cell-cell signaling"/>
    <property type="evidence" value="ECO:0007669"/>
    <property type="project" value="TreeGrafter"/>
</dbReference>
<keyword evidence="3" id="KW-1003">Cell membrane</keyword>
<evidence type="ECO:0000256" key="5">
    <source>
        <dbReference type="ARBA" id="ARBA00022868"/>
    </source>
</evidence>
<comment type="subunit">
    <text evidence="9">A connexon is composed of a hexamer of connexins.</text>
</comment>
<dbReference type="FunFam" id="1.20.1440.80:FF:000001">
    <property type="entry name" value="Gap junction alpha-1"/>
    <property type="match status" value="1"/>
</dbReference>
<feature type="domain" description="Connexin cysteine-rich" evidence="12">
    <location>
        <begin position="141"/>
        <end position="208"/>
    </location>
</feature>